<dbReference type="RefSeq" id="WP_129463005.1">
    <property type="nucleotide sequence ID" value="NZ_SBKQ01000001.1"/>
</dbReference>
<evidence type="ECO:0000313" key="3">
    <source>
        <dbReference type="Proteomes" id="UP000289734"/>
    </source>
</evidence>
<organism evidence="2 3">
    <name type="scientific">Flavobacterium piscinae</name>
    <dbReference type="NCBI Taxonomy" id="2506424"/>
    <lineage>
        <taxon>Bacteria</taxon>
        <taxon>Pseudomonadati</taxon>
        <taxon>Bacteroidota</taxon>
        <taxon>Flavobacteriia</taxon>
        <taxon>Flavobacteriales</taxon>
        <taxon>Flavobacteriaceae</taxon>
        <taxon>Flavobacterium</taxon>
    </lineage>
</organism>
<evidence type="ECO:0000259" key="1">
    <source>
        <dbReference type="Pfam" id="PF10988"/>
    </source>
</evidence>
<dbReference type="Gene3D" id="2.160.20.120">
    <property type="match status" value="1"/>
</dbReference>
<gene>
    <name evidence="2" type="ORF">EQG68_01420</name>
</gene>
<protein>
    <submittedName>
        <fullName evidence="2">DUF2807 domain-containing protein</fullName>
    </submittedName>
</protein>
<name>A0A4Q1L095_9FLAO</name>
<keyword evidence="3" id="KW-1185">Reference proteome</keyword>
<proteinExistence type="predicted"/>
<dbReference type="OrthoDB" id="1466971at2"/>
<dbReference type="Proteomes" id="UP000289734">
    <property type="component" value="Unassembled WGS sequence"/>
</dbReference>
<dbReference type="InterPro" id="IPR021255">
    <property type="entry name" value="DUF2807"/>
</dbReference>
<dbReference type="EMBL" id="SBKQ01000001">
    <property type="protein sequence ID" value="RXR35585.1"/>
    <property type="molecule type" value="Genomic_DNA"/>
</dbReference>
<comment type="caution">
    <text evidence="2">The sequence shown here is derived from an EMBL/GenBank/DDBJ whole genome shotgun (WGS) entry which is preliminary data.</text>
</comment>
<dbReference type="AlphaFoldDB" id="A0A4Q1L095"/>
<dbReference type="Pfam" id="PF10988">
    <property type="entry name" value="DUF2807"/>
    <property type="match status" value="1"/>
</dbReference>
<accession>A0A4Q1L095</accession>
<reference evidence="3" key="1">
    <citation type="submission" date="2019-01" db="EMBL/GenBank/DDBJ databases">
        <title>Cytophagaceae bacterium strain CAR-16.</title>
        <authorList>
            <person name="Chen W.-M."/>
        </authorList>
    </citation>
    <scope>NUCLEOTIDE SEQUENCE [LARGE SCALE GENOMIC DNA]</scope>
    <source>
        <strain evidence="3">ICH-30</strain>
    </source>
</reference>
<sequence>MKKLILIFVMATFFYNCEKPGDCIKSTGEMVTREIEVTPFETVFVYTGIGLVIKQGPEYKLEVKSGENLIDDIEVKVENNTLTLKDKTTCNWVRDYGQTTVYITAPSLSDIHSKTEQEIRSDGVLSYPIIRLYSMDLTDGAGTGDFIFEIDNGQLVVLNNNVSRFYISGNTQEALLNFYDGNGRLEAQNLTINVAKVFHRGSNDMIIKPLQSVEGDLYSTGNLILLNTPPNVNLTEHYQGRVIYN</sequence>
<evidence type="ECO:0000313" key="2">
    <source>
        <dbReference type="EMBL" id="RXR35585.1"/>
    </source>
</evidence>
<feature type="domain" description="Putative auto-transporter adhesin head GIN" evidence="1">
    <location>
        <begin position="40"/>
        <end position="229"/>
    </location>
</feature>